<organism evidence="1 2">
    <name type="scientific">Allacma fusca</name>
    <dbReference type="NCBI Taxonomy" id="39272"/>
    <lineage>
        <taxon>Eukaryota</taxon>
        <taxon>Metazoa</taxon>
        <taxon>Ecdysozoa</taxon>
        <taxon>Arthropoda</taxon>
        <taxon>Hexapoda</taxon>
        <taxon>Collembola</taxon>
        <taxon>Symphypleona</taxon>
        <taxon>Sminthuridae</taxon>
        <taxon>Allacma</taxon>
    </lineage>
</organism>
<dbReference type="EMBL" id="CAJVCH010556381">
    <property type="protein sequence ID" value="CAG7830533.1"/>
    <property type="molecule type" value="Genomic_DNA"/>
</dbReference>
<protein>
    <submittedName>
        <fullName evidence="1">Uncharacterized protein</fullName>
    </submittedName>
</protein>
<name>A0A8J2PHM9_9HEXA</name>
<dbReference type="Pfam" id="PF02958">
    <property type="entry name" value="EcKL"/>
    <property type="match status" value="1"/>
</dbReference>
<sequence>SLYEHPQKRSNICQIAPKLCENPLENCIVLPDLRKSGGFRLANRLEGFDLDHVKLVILEQAKLHALSWAYKQQTNTKSLSTKFQFLLETVFDGIPNQVLEGILESHLGLFMDVVKAHSLNEEEKEGIL</sequence>
<dbReference type="OrthoDB" id="191037at2759"/>
<evidence type="ECO:0000313" key="1">
    <source>
        <dbReference type="EMBL" id="CAG7830533.1"/>
    </source>
</evidence>
<keyword evidence="2" id="KW-1185">Reference proteome</keyword>
<feature type="non-terminal residue" evidence="1">
    <location>
        <position position="1"/>
    </location>
</feature>
<gene>
    <name evidence="1" type="ORF">AFUS01_LOCUS40331</name>
</gene>
<reference evidence="1" key="1">
    <citation type="submission" date="2021-06" db="EMBL/GenBank/DDBJ databases">
        <authorList>
            <person name="Hodson N. C."/>
            <person name="Mongue J. A."/>
            <person name="Jaron S. K."/>
        </authorList>
    </citation>
    <scope>NUCLEOTIDE SEQUENCE</scope>
</reference>
<evidence type="ECO:0000313" key="2">
    <source>
        <dbReference type="Proteomes" id="UP000708208"/>
    </source>
</evidence>
<feature type="non-terminal residue" evidence="1">
    <location>
        <position position="128"/>
    </location>
</feature>
<comment type="caution">
    <text evidence="1">The sequence shown here is derived from an EMBL/GenBank/DDBJ whole genome shotgun (WGS) entry which is preliminary data.</text>
</comment>
<dbReference type="Proteomes" id="UP000708208">
    <property type="component" value="Unassembled WGS sequence"/>
</dbReference>
<proteinExistence type="predicted"/>
<dbReference type="InterPro" id="IPR004119">
    <property type="entry name" value="EcKL"/>
</dbReference>
<dbReference type="PANTHER" id="PTHR11012:SF30">
    <property type="entry name" value="PROTEIN KINASE-LIKE DOMAIN-CONTAINING"/>
    <property type="match status" value="1"/>
</dbReference>
<accession>A0A8J2PHM9</accession>
<dbReference type="AlphaFoldDB" id="A0A8J2PHM9"/>
<dbReference type="PANTHER" id="PTHR11012">
    <property type="entry name" value="PROTEIN KINASE-LIKE DOMAIN-CONTAINING"/>
    <property type="match status" value="1"/>
</dbReference>